<organism evidence="5 6">
    <name type="scientific">Papilio machaon</name>
    <name type="common">Old World swallowtail butterfly</name>
    <dbReference type="NCBI Taxonomy" id="76193"/>
    <lineage>
        <taxon>Eukaryota</taxon>
        <taxon>Metazoa</taxon>
        <taxon>Ecdysozoa</taxon>
        <taxon>Arthropoda</taxon>
        <taxon>Hexapoda</taxon>
        <taxon>Insecta</taxon>
        <taxon>Pterygota</taxon>
        <taxon>Neoptera</taxon>
        <taxon>Endopterygota</taxon>
        <taxon>Lepidoptera</taxon>
        <taxon>Glossata</taxon>
        <taxon>Ditrysia</taxon>
        <taxon>Papilionoidea</taxon>
        <taxon>Papilionidae</taxon>
        <taxon>Papilioninae</taxon>
        <taxon>Papilio</taxon>
    </lineage>
</organism>
<dbReference type="InParanoid" id="A0A0N1IFQ6"/>
<gene>
    <name evidence="5" type="ORF">RR48_05219</name>
</gene>
<keyword evidence="3" id="KW-0862">Zinc</keyword>
<dbReference type="Proteomes" id="UP000053240">
    <property type="component" value="Unassembled WGS sequence"/>
</dbReference>
<protein>
    <recommendedName>
        <fullName evidence="4">FLYWCH-type domain-containing protein</fullName>
    </recommendedName>
</protein>
<evidence type="ECO:0000313" key="6">
    <source>
        <dbReference type="Proteomes" id="UP000053240"/>
    </source>
</evidence>
<feature type="domain" description="FLYWCH-type" evidence="4">
    <location>
        <begin position="105"/>
        <end position="170"/>
    </location>
</feature>
<name>A0A0N1IFQ6_PAPMA</name>
<keyword evidence="2" id="KW-0863">Zinc-finger</keyword>
<dbReference type="AlphaFoldDB" id="A0A0N1IFQ6"/>
<dbReference type="GO" id="GO:0008270">
    <property type="term" value="F:zinc ion binding"/>
    <property type="evidence" value="ECO:0007669"/>
    <property type="project" value="UniProtKB-KW"/>
</dbReference>
<proteinExistence type="predicted"/>
<dbReference type="Pfam" id="PF04500">
    <property type="entry name" value="FLYWCH"/>
    <property type="match status" value="1"/>
</dbReference>
<evidence type="ECO:0000259" key="4">
    <source>
        <dbReference type="Pfam" id="PF04500"/>
    </source>
</evidence>
<keyword evidence="6" id="KW-1185">Reference proteome</keyword>
<keyword evidence="1" id="KW-0479">Metal-binding</keyword>
<evidence type="ECO:0000313" key="5">
    <source>
        <dbReference type="EMBL" id="KPJ13110.1"/>
    </source>
</evidence>
<dbReference type="EMBL" id="KQ460650">
    <property type="protein sequence ID" value="KPJ13110.1"/>
    <property type="molecule type" value="Genomic_DNA"/>
</dbReference>
<evidence type="ECO:0000256" key="2">
    <source>
        <dbReference type="ARBA" id="ARBA00022771"/>
    </source>
</evidence>
<sequence length="196" mass="22711">MHRPKTKWNNVVLKDESDCLFSDKDVEDRAKWNKLTIKSDHTNPTTTIIIRIIARGERGSYSTQTRIPDERCVLIAGLSEDNSPPSNAALTPPLNYWRSKFPAQFIPGRTGAGLLILNGFTFYMKNHQAHGKKQWYCSSRDVHGCRADVITYKGLDGRDYISIFRGRHIHDPPRLRQCHDGRFIREKDLFWRQSLK</sequence>
<dbReference type="Gene3D" id="2.20.25.240">
    <property type="match status" value="1"/>
</dbReference>
<evidence type="ECO:0000256" key="1">
    <source>
        <dbReference type="ARBA" id="ARBA00022723"/>
    </source>
</evidence>
<accession>A0A0N1IFQ6</accession>
<evidence type="ECO:0000256" key="3">
    <source>
        <dbReference type="ARBA" id="ARBA00022833"/>
    </source>
</evidence>
<dbReference type="InterPro" id="IPR007588">
    <property type="entry name" value="Znf_FLYWCH"/>
</dbReference>
<reference evidence="5 6" key="1">
    <citation type="journal article" date="2015" name="Nat. Commun.">
        <title>Outbred genome sequencing and CRISPR/Cas9 gene editing in butterflies.</title>
        <authorList>
            <person name="Li X."/>
            <person name="Fan D."/>
            <person name="Zhang W."/>
            <person name="Liu G."/>
            <person name="Zhang L."/>
            <person name="Zhao L."/>
            <person name="Fang X."/>
            <person name="Chen L."/>
            <person name="Dong Y."/>
            <person name="Chen Y."/>
            <person name="Ding Y."/>
            <person name="Zhao R."/>
            <person name="Feng M."/>
            <person name="Zhu Y."/>
            <person name="Feng Y."/>
            <person name="Jiang X."/>
            <person name="Zhu D."/>
            <person name="Xiang H."/>
            <person name="Feng X."/>
            <person name="Li S."/>
            <person name="Wang J."/>
            <person name="Zhang G."/>
            <person name="Kronforst M.R."/>
            <person name="Wang W."/>
        </authorList>
    </citation>
    <scope>NUCLEOTIDE SEQUENCE [LARGE SCALE GENOMIC DNA]</scope>
    <source>
        <strain evidence="5">Ya'a_city_454_Pm</strain>
        <tissue evidence="5">Whole body</tissue>
    </source>
</reference>